<comment type="caution">
    <text evidence="2">The sequence shown here is derived from an EMBL/GenBank/DDBJ whole genome shotgun (WGS) entry which is preliminary data.</text>
</comment>
<evidence type="ECO:0000256" key="1">
    <source>
        <dbReference type="SAM" id="MobiDB-lite"/>
    </source>
</evidence>
<proteinExistence type="predicted"/>
<evidence type="ECO:0000313" key="2">
    <source>
        <dbReference type="EMBL" id="GBM83807.1"/>
    </source>
</evidence>
<dbReference type="OrthoDB" id="10056271at2759"/>
<name>A0A4Y2J0Z7_ARAVE</name>
<reference evidence="2 3" key="1">
    <citation type="journal article" date="2019" name="Sci. Rep.">
        <title>Orb-weaving spider Araneus ventricosus genome elucidates the spidroin gene catalogue.</title>
        <authorList>
            <person name="Kono N."/>
            <person name="Nakamura H."/>
            <person name="Ohtoshi R."/>
            <person name="Moran D.A.P."/>
            <person name="Shinohara A."/>
            <person name="Yoshida Y."/>
            <person name="Fujiwara M."/>
            <person name="Mori M."/>
            <person name="Tomita M."/>
            <person name="Arakawa K."/>
        </authorList>
    </citation>
    <scope>NUCLEOTIDE SEQUENCE [LARGE SCALE GENOMIC DNA]</scope>
</reference>
<evidence type="ECO:0008006" key="4">
    <source>
        <dbReference type="Google" id="ProtNLM"/>
    </source>
</evidence>
<accession>A0A4Y2J0Z7</accession>
<dbReference type="InterPro" id="IPR013783">
    <property type="entry name" value="Ig-like_fold"/>
</dbReference>
<evidence type="ECO:0000313" key="3">
    <source>
        <dbReference type="Proteomes" id="UP000499080"/>
    </source>
</evidence>
<dbReference type="AlphaFoldDB" id="A0A4Y2J0Z7"/>
<organism evidence="2 3">
    <name type="scientific">Araneus ventricosus</name>
    <name type="common">Orbweaver spider</name>
    <name type="synonym">Epeira ventricosa</name>
    <dbReference type="NCBI Taxonomy" id="182803"/>
    <lineage>
        <taxon>Eukaryota</taxon>
        <taxon>Metazoa</taxon>
        <taxon>Ecdysozoa</taxon>
        <taxon>Arthropoda</taxon>
        <taxon>Chelicerata</taxon>
        <taxon>Arachnida</taxon>
        <taxon>Araneae</taxon>
        <taxon>Araneomorphae</taxon>
        <taxon>Entelegynae</taxon>
        <taxon>Araneoidea</taxon>
        <taxon>Araneidae</taxon>
        <taxon>Araneus</taxon>
    </lineage>
</organism>
<sequence length="153" mass="17205">MQTTQISSERKWVGPKGDLVEGSSGPIESRSFKSWWLMFSEPTTEDSGSYNCSAVYDNIDPLNTGVQLVFYQDITWEYCPTKQALVIQTDGKIGCRVSANPPAAITWQKDSQILPDRYIIENDGIKVTGATSEVKENILCEKWSSRLESSKNW</sequence>
<dbReference type="InterPro" id="IPR036179">
    <property type="entry name" value="Ig-like_dom_sf"/>
</dbReference>
<gene>
    <name evidence="2" type="ORF">AVEN_80834_1</name>
</gene>
<dbReference type="Gene3D" id="2.60.40.10">
    <property type="entry name" value="Immunoglobulins"/>
    <property type="match status" value="1"/>
</dbReference>
<dbReference type="EMBL" id="BGPR01265469">
    <property type="protein sequence ID" value="GBM83807.1"/>
    <property type="molecule type" value="Genomic_DNA"/>
</dbReference>
<feature type="region of interest" description="Disordered" evidence="1">
    <location>
        <begin position="1"/>
        <end position="25"/>
    </location>
</feature>
<protein>
    <recommendedName>
        <fullName evidence="4">Ig-like domain-containing protein</fullName>
    </recommendedName>
</protein>
<dbReference type="SUPFAM" id="SSF48726">
    <property type="entry name" value="Immunoglobulin"/>
    <property type="match status" value="1"/>
</dbReference>
<keyword evidence="3" id="KW-1185">Reference proteome</keyword>
<dbReference type="Proteomes" id="UP000499080">
    <property type="component" value="Unassembled WGS sequence"/>
</dbReference>